<dbReference type="GO" id="GO:0016787">
    <property type="term" value="F:hydrolase activity"/>
    <property type="evidence" value="ECO:0007669"/>
    <property type="project" value="UniProtKB-KW"/>
</dbReference>
<reference evidence="2 3" key="1">
    <citation type="submission" date="2018-03" db="EMBL/GenBank/DDBJ databases">
        <title>Genomic Encyclopedia of Archaeal and Bacterial Type Strains, Phase II (KMG-II): from individual species to whole genera.</title>
        <authorList>
            <person name="Goeker M."/>
        </authorList>
    </citation>
    <scope>NUCLEOTIDE SEQUENCE [LARGE SCALE GENOMIC DNA]</scope>
    <source>
        <strain evidence="2 3">DSM 28057</strain>
    </source>
</reference>
<dbReference type="AlphaFoldDB" id="A0A2P8E4B5"/>
<dbReference type="InterPro" id="IPR029018">
    <property type="entry name" value="Hex-like_dom2"/>
</dbReference>
<name>A0A2P8E4B5_9BACT</name>
<protein>
    <recommendedName>
        <fullName evidence="4">Glycosyl hydrolase family 20</fullName>
    </recommendedName>
</protein>
<dbReference type="Proteomes" id="UP000240708">
    <property type="component" value="Unassembled WGS sequence"/>
</dbReference>
<evidence type="ECO:0000256" key="1">
    <source>
        <dbReference type="ARBA" id="ARBA00022801"/>
    </source>
</evidence>
<comment type="caution">
    <text evidence="2">The sequence shown here is derived from an EMBL/GenBank/DDBJ whole genome shotgun (WGS) entry which is preliminary data.</text>
</comment>
<evidence type="ECO:0000313" key="2">
    <source>
        <dbReference type="EMBL" id="PSL04299.1"/>
    </source>
</evidence>
<accession>A0A2P8E4B5</accession>
<proteinExistence type="predicted"/>
<dbReference type="GO" id="GO:0005975">
    <property type="term" value="P:carbohydrate metabolic process"/>
    <property type="evidence" value="ECO:0007669"/>
    <property type="project" value="UniProtKB-ARBA"/>
</dbReference>
<gene>
    <name evidence="2" type="ORF">CLV48_10540</name>
</gene>
<sequence>MKKFYLVIFLLLGNISTGIGRELISVAFNTQNEQISFAAGELKKELYYDGIQLRLSDLSQVMEIPNITVVVKGDYSLFFDDIIEDTDFENIGPEGFKIKKIKGGRSIFVLSIDQNGAVYGLLDIGEHLLSKRDINEYEARLVNPAFEYRIVKFNLPWSPYRSSAATEVHTHISRDISFWERFLDMMVENRLNVLSLWNNHPFPYMISSENFPQASPFNDVEMEEWKNFWKTLFRMAKIRGIQTFIVNWNIVVSPEFAEAYGVREYNDLSETVKKYTKESVTQLINEYDDLTGIGVTLADWMGNFGEMEMTPQKREEWIEETFVAGMKAAKRPVKFIHRSVLAGDPVAMRNLIDRADLKDPALVEIKFNWSHGHSTPKLAITHDYHSGELDERFWNPIPHNYRIQWMVRNEDFFILRWGQPDFIREHISENTKEYVNGYFIGSEGFIPAMDYSHKLSPVKTWQYAFEKQWMFYKTWGRLLYRPDTPDSYFIDQIERRFGKGKGEPLFEAYKLSGNMPLRLASFYRSTWDYTLYSEGFIEAEPSSRTKWFDRSSPFISVDQLINHETLDPDMVSIADYSKMVGMGEKLGPQKISPLKLAELSESDSRKSLELIGTLYNKTSSFSGALVSELDDIATWSYLGLYFADKLRAGVALQDFRNTGDESKKEKAVELLEKCLDHWDMVIRYTSGRYYPTPHVSTQRYGEEFKEFSWEQLRPQVVRDIQIAKDSIINSDK</sequence>
<dbReference type="RefSeq" id="WP_106567210.1">
    <property type="nucleotide sequence ID" value="NZ_PYGF01000005.1"/>
</dbReference>
<keyword evidence="3" id="KW-1185">Reference proteome</keyword>
<organism evidence="2 3">
    <name type="scientific">Cecembia rubra</name>
    <dbReference type="NCBI Taxonomy" id="1485585"/>
    <lineage>
        <taxon>Bacteria</taxon>
        <taxon>Pseudomonadati</taxon>
        <taxon>Bacteroidota</taxon>
        <taxon>Cytophagia</taxon>
        <taxon>Cytophagales</taxon>
        <taxon>Cyclobacteriaceae</taxon>
        <taxon>Cecembia</taxon>
    </lineage>
</organism>
<dbReference type="Gene3D" id="3.30.379.10">
    <property type="entry name" value="Chitobiase/beta-hexosaminidase domain 2-like"/>
    <property type="match status" value="1"/>
</dbReference>
<evidence type="ECO:0008006" key="4">
    <source>
        <dbReference type="Google" id="ProtNLM"/>
    </source>
</evidence>
<evidence type="ECO:0000313" key="3">
    <source>
        <dbReference type="Proteomes" id="UP000240708"/>
    </source>
</evidence>
<dbReference type="EMBL" id="PYGF01000005">
    <property type="protein sequence ID" value="PSL04299.1"/>
    <property type="molecule type" value="Genomic_DNA"/>
</dbReference>
<dbReference type="OrthoDB" id="99887at2"/>
<keyword evidence="1" id="KW-0378">Hydrolase</keyword>